<keyword evidence="3" id="KW-1185">Reference proteome</keyword>
<dbReference type="STRING" id="10195.A0A3M7RYJ9"/>
<dbReference type="InterPro" id="IPR000477">
    <property type="entry name" value="RT_dom"/>
</dbReference>
<dbReference type="InterPro" id="IPR043502">
    <property type="entry name" value="DNA/RNA_pol_sf"/>
</dbReference>
<dbReference type="AlphaFoldDB" id="A0A3M7RYJ9"/>
<dbReference type="OrthoDB" id="10014409at2759"/>
<comment type="caution">
    <text evidence="2">The sequence shown here is derived from an EMBL/GenBank/DDBJ whole genome shotgun (WGS) entry which is preliminary data.</text>
</comment>
<sequence length="193" mass="22102">MITNLVICWTQLKKQGGILSPYLFNFFINELLTECTELNPGASINGTYLSVIGYCDDLVIQAPSFSHCQTIIDKCSKYAQRWKIDFNPLKSAALVFQKGKAIMMRNFTLNGYEIPKTENVEYLGLPMGNSEFVWNFVEEKWKKIEKSFFSLYGLDCKPKAAPPGLVGFLYKQFCQSIFRYHLDLVFVGETKLV</sequence>
<gene>
    <name evidence="2" type="ORF">BpHYR1_011074</name>
</gene>
<dbReference type="GO" id="GO:0003964">
    <property type="term" value="F:RNA-directed DNA polymerase activity"/>
    <property type="evidence" value="ECO:0007669"/>
    <property type="project" value="UniProtKB-KW"/>
</dbReference>
<accession>A0A3M7RYJ9</accession>
<keyword evidence="2" id="KW-0548">Nucleotidyltransferase</keyword>
<keyword evidence="2" id="KW-0808">Transferase</keyword>
<organism evidence="2 3">
    <name type="scientific">Brachionus plicatilis</name>
    <name type="common">Marine rotifer</name>
    <name type="synonym">Brachionus muelleri</name>
    <dbReference type="NCBI Taxonomy" id="10195"/>
    <lineage>
        <taxon>Eukaryota</taxon>
        <taxon>Metazoa</taxon>
        <taxon>Spiralia</taxon>
        <taxon>Gnathifera</taxon>
        <taxon>Rotifera</taxon>
        <taxon>Eurotatoria</taxon>
        <taxon>Monogononta</taxon>
        <taxon>Pseudotrocha</taxon>
        <taxon>Ploima</taxon>
        <taxon>Brachionidae</taxon>
        <taxon>Brachionus</taxon>
    </lineage>
</organism>
<feature type="domain" description="Reverse transcriptase" evidence="1">
    <location>
        <begin position="1"/>
        <end position="127"/>
    </location>
</feature>
<proteinExistence type="predicted"/>
<reference evidence="2 3" key="1">
    <citation type="journal article" date="2018" name="Sci. Rep.">
        <title>Genomic signatures of local adaptation to the degree of environmental predictability in rotifers.</title>
        <authorList>
            <person name="Franch-Gras L."/>
            <person name="Hahn C."/>
            <person name="Garcia-Roger E.M."/>
            <person name="Carmona M.J."/>
            <person name="Serra M."/>
            <person name="Gomez A."/>
        </authorList>
    </citation>
    <scope>NUCLEOTIDE SEQUENCE [LARGE SCALE GENOMIC DNA]</scope>
    <source>
        <strain evidence="2">HYR1</strain>
    </source>
</reference>
<name>A0A3M7RYJ9_BRAPC</name>
<evidence type="ECO:0000313" key="2">
    <source>
        <dbReference type="EMBL" id="RNA28425.1"/>
    </source>
</evidence>
<evidence type="ECO:0000259" key="1">
    <source>
        <dbReference type="PROSITE" id="PS50878"/>
    </source>
</evidence>
<dbReference type="SUPFAM" id="SSF56672">
    <property type="entry name" value="DNA/RNA polymerases"/>
    <property type="match status" value="1"/>
</dbReference>
<evidence type="ECO:0000313" key="3">
    <source>
        <dbReference type="Proteomes" id="UP000276133"/>
    </source>
</evidence>
<dbReference type="Proteomes" id="UP000276133">
    <property type="component" value="Unassembled WGS sequence"/>
</dbReference>
<dbReference type="Pfam" id="PF00078">
    <property type="entry name" value="RVT_1"/>
    <property type="match status" value="1"/>
</dbReference>
<keyword evidence="2" id="KW-0695">RNA-directed DNA polymerase</keyword>
<protein>
    <submittedName>
        <fullName evidence="2">RNA-directed DNA polymerase from mobile element jockey-like</fullName>
    </submittedName>
</protein>
<dbReference type="EMBL" id="REGN01002395">
    <property type="protein sequence ID" value="RNA28425.1"/>
    <property type="molecule type" value="Genomic_DNA"/>
</dbReference>
<dbReference type="PROSITE" id="PS50878">
    <property type="entry name" value="RT_POL"/>
    <property type="match status" value="1"/>
</dbReference>